<dbReference type="InterPro" id="IPR003801">
    <property type="entry name" value="GTP_cyclohydrolase_FolE2/MptA"/>
</dbReference>
<organism evidence="2 3">
    <name type="scientific">Desulfotalea psychrophila (strain LSv54 / DSM 12343)</name>
    <dbReference type="NCBI Taxonomy" id="177439"/>
    <lineage>
        <taxon>Bacteria</taxon>
        <taxon>Pseudomonadati</taxon>
        <taxon>Thermodesulfobacteriota</taxon>
        <taxon>Desulfobulbia</taxon>
        <taxon>Desulfobulbales</taxon>
        <taxon>Desulfocapsaceae</taxon>
        <taxon>Desulfotalea</taxon>
    </lineage>
</organism>
<reference evidence="3" key="1">
    <citation type="journal article" date="2004" name="Environ. Microbiol.">
        <title>The genome of Desulfotalea psychrophila, a sulfate-reducing bacterium from permanently cold Arctic sediments.</title>
        <authorList>
            <person name="Rabus R."/>
            <person name="Ruepp A."/>
            <person name="Frickey T."/>
            <person name="Rattei T."/>
            <person name="Fartmann B."/>
            <person name="Stark M."/>
            <person name="Bauer M."/>
            <person name="Zibat A."/>
            <person name="Lombardot T."/>
            <person name="Becker I."/>
            <person name="Amann J."/>
            <person name="Gellner K."/>
            <person name="Teeling H."/>
            <person name="Leuschner W.D."/>
            <person name="Gloeckner F.-O."/>
            <person name="Lupas A.N."/>
            <person name="Amann R."/>
            <person name="Klenk H.-P."/>
        </authorList>
    </citation>
    <scope>NUCLEOTIDE SEQUENCE [LARGE SCALE GENOMIC DNA]</scope>
    <source>
        <strain evidence="3">DSM 12343 / LSv54</strain>
    </source>
</reference>
<gene>
    <name evidence="2" type="ordered locus">DP1485</name>
</gene>
<accession>Q6AN60</accession>
<dbReference type="GO" id="GO:0003934">
    <property type="term" value="F:GTP cyclohydrolase I activity"/>
    <property type="evidence" value="ECO:0007669"/>
    <property type="project" value="InterPro"/>
</dbReference>
<dbReference type="Proteomes" id="UP000000602">
    <property type="component" value="Chromosome"/>
</dbReference>
<sequence length="234" mass="26699">MKDIQNQRDTRQVDIRKVGVKTVSYPIVVLDKAQKKQHTIAQVNMYVNLPHHFKGTHMSRFVQILAECHGEIDLQNFIKILEKMKERLSAAASHLEMFFPYFLQRDKVDATALLTKYNCGLCGSLQEESNLRLSLDIPIYYSITSGENRTRWGHVDLSLHLEKFYWIEDIIEQVEGAIEVSPIGHDSEVATSTTELAHRIGGALALIDEVESFSLTVHHQSENFSTFAQLESNL</sequence>
<keyword evidence="1" id="KW-0378">Hydrolase</keyword>
<dbReference type="PANTHER" id="PTHR36445:SF1">
    <property type="entry name" value="GTP CYCLOHYDROLASE MPTA"/>
    <property type="match status" value="1"/>
</dbReference>
<dbReference type="eggNOG" id="COG1469">
    <property type="taxonomic scope" value="Bacteria"/>
</dbReference>
<dbReference type="KEGG" id="dps:DP1485"/>
<evidence type="ECO:0000313" key="3">
    <source>
        <dbReference type="Proteomes" id="UP000000602"/>
    </source>
</evidence>
<dbReference type="PANTHER" id="PTHR36445">
    <property type="entry name" value="GTP CYCLOHYDROLASE MPTA"/>
    <property type="match status" value="1"/>
</dbReference>
<evidence type="ECO:0000256" key="1">
    <source>
        <dbReference type="ARBA" id="ARBA00022801"/>
    </source>
</evidence>
<dbReference type="OrthoDB" id="9774824at2"/>
<dbReference type="HOGENOM" id="CLU_062816_1_1_7"/>
<dbReference type="Pfam" id="PF02649">
    <property type="entry name" value="GCHY-1"/>
    <property type="match status" value="1"/>
</dbReference>
<protein>
    <recommendedName>
        <fullName evidence="4">GTP cyclohydrolase I</fullName>
    </recommendedName>
</protein>
<dbReference type="Gene3D" id="3.10.270.10">
    <property type="entry name" value="Urate Oxidase"/>
    <property type="match status" value="1"/>
</dbReference>
<dbReference type="STRING" id="177439.DP1485"/>
<evidence type="ECO:0008006" key="4">
    <source>
        <dbReference type="Google" id="ProtNLM"/>
    </source>
</evidence>
<name>Q6AN60_DESPS</name>
<keyword evidence="3" id="KW-1185">Reference proteome</keyword>
<proteinExistence type="predicted"/>
<dbReference type="RefSeq" id="WP_011188726.1">
    <property type="nucleotide sequence ID" value="NC_006138.1"/>
</dbReference>
<dbReference type="AlphaFoldDB" id="Q6AN60"/>
<evidence type="ECO:0000313" key="2">
    <source>
        <dbReference type="EMBL" id="CAG36214.1"/>
    </source>
</evidence>
<dbReference type="EMBL" id="CR522870">
    <property type="protein sequence ID" value="CAG36214.1"/>
    <property type="molecule type" value="Genomic_DNA"/>
</dbReference>